<evidence type="ECO:0000313" key="5">
    <source>
        <dbReference type="Proteomes" id="UP000198640"/>
    </source>
</evidence>
<sequence>MNDLSLLTSAEQLLPYTAPKWLPGGNAQTIYPYFLNANPAISYRRERWELDDGDFIDIDWLDGRANKPLLVLLHGLEGSSRSHYALSIMHLLRTLNWRGAVVHFRGCSGSPNRLPRAYHAGDSAEIDRILRRIAGHGRAMSQHPPCYVVGVSLGGNALLKWLGEQSMQANKLIAGAVAVSVPLDLAAAGKALDAGFNRVYTQHFLVSLKRKVLDKHKRFPGLLDIQAVAACKTLYEFDNLVTAPLHGFRNTDDYWRKSSSKPWLGQIRVPTLLLNACNDPFLPAHVLPGQADVSSCVTLDFPAQGGHVGFMHGAFPGKLEWLPQRIMRFLTFGL</sequence>
<dbReference type="PANTHER" id="PTHR10794">
    <property type="entry name" value="ABHYDROLASE DOMAIN-CONTAINING PROTEIN"/>
    <property type="match status" value="1"/>
</dbReference>
<dbReference type="SUPFAM" id="SSF53474">
    <property type="entry name" value="alpha/beta-Hydrolases"/>
    <property type="match status" value="1"/>
</dbReference>
<dbReference type="Proteomes" id="UP000198640">
    <property type="component" value="Unassembled WGS sequence"/>
</dbReference>
<protein>
    <recommendedName>
        <fullName evidence="3">AB hydrolase-1 domain-containing protein</fullName>
    </recommendedName>
</protein>
<gene>
    <name evidence="4" type="ORF">SAMN05421881_101251</name>
</gene>
<dbReference type="Gene3D" id="3.40.50.1820">
    <property type="entry name" value="alpha/beta hydrolase"/>
    <property type="match status" value="1"/>
</dbReference>
<dbReference type="InterPro" id="IPR029058">
    <property type="entry name" value="AB_hydrolase_fold"/>
</dbReference>
<dbReference type="AlphaFoldDB" id="A0A1H3FMY8"/>
<evidence type="ECO:0000256" key="1">
    <source>
        <dbReference type="ARBA" id="ARBA00010884"/>
    </source>
</evidence>
<dbReference type="PIRSF" id="PIRSF005211">
    <property type="entry name" value="Ab_hydro_YheT"/>
    <property type="match status" value="1"/>
</dbReference>
<feature type="active site" description="Charge relay system" evidence="2">
    <location>
        <position position="279"/>
    </location>
</feature>
<feature type="domain" description="AB hydrolase-1" evidence="3">
    <location>
        <begin position="68"/>
        <end position="312"/>
    </location>
</feature>
<reference evidence="4 5" key="1">
    <citation type="submission" date="2016-10" db="EMBL/GenBank/DDBJ databases">
        <authorList>
            <person name="de Groot N.N."/>
        </authorList>
    </citation>
    <scope>NUCLEOTIDE SEQUENCE [LARGE SCALE GENOMIC DNA]</scope>
    <source>
        <strain evidence="4 5">Nm1</strain>
    </source>
</reference>
<dbReference type="EMBL" id="FNOY01000012">
    <property type="protein sequence ID" value="SDX92311.1"/>
    <property type="molecule type" value="Genomic_DNA"/>
</dbReference>
<evidence type="ECO:0000313" key="4">
    <source>
        <dbReference type="EMBL" id="SDX92311.1"/>
    </source>
</evidence>
<feature type="active site" description="Charge relay system" evidence="2">
    <location>
        <position position="307"/>
    </location>
</feature>
<name>A0A1H3FMY8_9PROT</name>
<keyword evidence="5" id="KW-1185">Reference proteome</keyword>
<proteinExistence type="inferred from homology"/>
<evidence type="ECO:0000259" key="3">
    <source>
        <dbReference type="Pfam" id="PF00561"/>
    </source>
</evidence>
<dbReference type="PANTHER" id="PTHR10794:SF94">
    <property type="entry name" value="ESTERASE YHET-RELATED"/>
    <property type="match status" value="1"/>
</dbReference>
<dbReference type="GO" id="GO:0034338">
    <property type="term" value="F:short-chain carboxylesterase activity"/>
    <property type="evidence" value="ECO:0007669"/>
    <property type="project" value="TreeGrafter"/>
</dbReference>
<organism evidence="4 5">
    <name type="scientific">Nitrosomonas halophila</name>
    <dbReference type="NCBI Taxonomy" id="44576"/>
    <lineage>
        <taxon>Bacteria</taxon>
        <taxon>Pseudomonadati</taxon>
        <taxon>Pseudomonadota</taxon>
        <taxon>Betaproteobacteria</taxon>
        <taxon>Nitrosomonadales</taxon>
        <taxon>Nitrosomonadaceae</taxon>
        <taxon>Nitrosomonas</taxon>
    </lineage>
</organism>
<evidence type="ECO:0000256" key="2">
    <source>
        <dbReference type="PIRSR" id="PIRSR005211-1"/>
    </source>
</evidence>
<accession>A0A1H3FMY8</accession>
<dbReference type="InterPro" id="IPR000073">
    <property type="entry name" value="AB_hydrolase_1"/>
</dbReference>
<dbReference type="InterPro" id="IPR050960">
    <property type="entry name" value="AB_hydrolase_4_sf"/>
</dbReference>
<dbReference type="InterPro" id="IPR012020">
    <property type="entry name" value="ABHD4"/>
</dbReference>
<dbReference type="Pfam" id="PF00561">
    <property type="entry name" value="Abhydrolase_1"/>
    <property type="match status" value="1"/>
</dbReference>
<dbReference type="RefSeq" id="WP_090412630.1">
    <property type="nucleotide sequence ID" value="NZ_FNOY01000012.1"/>
</dbReference>
<dbReference type="OrthoDB" id="332676at2"/>
<comment type="similarity">
    <text evidence="1">Belongs to the AB hydrolase superfamily. AB hydrolase 4 family.</text>
</comment>
<dbReference type="GO" id="GO:0047372">
    <property type="term" value="F:monoacylglycerol lipase activity"/>
    <property type="evidence" value="ECO:0007669"/>
    <property type="project" value="TreeGrafter"/>
</dbReference>
<feature type="active site" description="Charge relay system" evidence="2">
    <location>
        <position position="152"/>
    </location>
</feature>
<dbReference type="STRING" id="44576.SAMN05421881_101251"/>